<proteinExistence type="predicted"/>
<dbReference type="AlphaFoldDB" id="A5CZD2"/>
<keyword evidence="1" id="KW-0812">Transmembrane</keyword>
<dbReference type="HOGENOM" id="CLU_1493938_0_0_9"/>
<dbReference type="PANTHER" id="PTHR35531">
    <property type="entry name" value="INNER MEMBRANE PROTEIN YBCI-RELATED"/>
    <property type="match status" value="1"/>
</dbReference>
<accession>A5CZD2</accession>
<keyword evidence="1" id="KW-1133">Transmembrane helix</keyword>
<evidence type="ECO:0000313" key="3">
    <source>
        <dbReference type="Proteomes" id="UP000006556"/>
    </source>
</evidence>
<evidence type="ECO:0000256" key="1">
    <source>
        <dbReference type="SAM" id="Phobius"/>
    </source>
</evidence>
<reference evidence="3" key="1">
    <citation type="journal article" date="2008" name="Genome Res.">
        <title>The genome of Pelotomaculum thermopropionicum reveals niche-associated evolution in anaerobic microbiota.</title>
        <authorList>
            <person name="Kosaka T."/>
            <person name="Kato S."/>
            <person name="Shimoyama T."/>
            <person name="Ishii S."/>
            <person name="Abe T."/>
            <person name="Watanabe K."/>
        </authorList>
    </citation>
    <scope>NUCLEOTIDE SEQUENCE [LARGE SCALE GENOMIC DNA]</scope>
    <source>
        <strain evidence="3">DSM 13744 / JCM 10971 / SI</strain>
    </source>
</reference>
<name>A5CZD2_PELTS</name>
<dbReference type="eggNOG" id="COG1988">
    <property type="taxonomic scope" value="Bacteria"/>
</dbReference>
<dbReference type="Pfam" id="PF04307">
    <property type="entry name" value="YdjM"/>
    <property type="match status" value="1"/>
</dbReference>
<gene>
    <name evidence="2" type="ordered locus">PTH_2482</name>
</gene>
<keyword evidence="1" id="KW-0472">Membrane</keyword>
<feature type="transmembrane region" description="Helical" evidence="1">
    <location>
        <begin position="86"/>
        <end position="104"/>
    </location>
</feature>
<dbReference type="KEGG" id="pth:PTH_2482"/>
<organism evidence="2 3">
    <name type="scientific">Pelotomaculum thermopropionicum (strain DSM 13744 / JCM 10971 / SI)</name>
    <dbReference type="NCBI Taxonomy" id="370438"/>
    <lineage>
        <taxon>Bacteria</taxon>
        <taxon>Bacillati</taxon>
        <taxon>Bacillota</taxon>
        <taxon>Clostridia</taxon>
        <taxon>Eubacteriales</taxon>
        <taxon>Desulfotomaculaceae</taxon>
        <taxon>Pelotomaculum</taxon>
    </lineage>
</organism>
<dbReference type="PANTHER" id="PTHR35531:SF1">
    <property type="entry name" value="INNER MEMBRANE PROTEIN YBCI-RELATED"/>
    <property type="match status" value="1"/>
</dbReference>
<dbReference type="STRING" id="370438.PTH_2482"/>
<keyword evidence="3" id="KW-1185">Reference proteome</keyword>
<dbReference type="InterPro" id="IPR007404">
    <property type="entry name" value="YdjM-like"/>
</dbReference>
<sequence>MDPGRPYVDLKGGGVMTGITHAAAGAAIGAAAGALGGAAAAGAAAGGLAALLPDLDHPGSYAGQRLRLLACWLEERFGHRESPTHTLFFAALAGLILGITAAIVLKAPLLALSGVLGGVSHIVLDGMTRSGVKPYRVYLPKLPGKLEKWRQAEKWNSFAARAAAHAWAGRQWRGDIHTGQDGREAAICAASLVLLLILFMQSYSN</sequence>
<dbReference type="EMBL" id="AP009389">
    <property type="protein sequence ID" value="BAF60663.1"/>
    <property type="molecule type" value="Genomic_DNA"/>
</dbReference>
<dbReference type="Proteomes" id="UP000006556">
    <property type="component" value="Chromosome"/>
</dbReference>
<evidence type="ECO:0000313" key="2">
    <source>
        <dbReference type="EMBL" id="BAF60663.1"/>
    </source>
</evidence>
<protein>
    <submittedName>
        <fullName evidence="2">Hypothetical membrane protein</fullName>
    </submittedName>
</protein>